<dbReference type="Proteomes" id="UP001141552">
    <property type="component" value="Unassembled WGS sequence"/>
</dbReference>
<organism evidence="2 3">
    <name type="scientific">Turnera subulata</name>
    <dbReference type="NCBI Taxonomy" id="218843"/>
    <lineage>
        <taxon>Eukaryota</taxon>
        <taxon>Viridiplantae</taxon>
        <taxon>Streptophyta</taxon>
        <taxon>Embryophyta</taxon>
        <taxon>Tracheophyta</taxon>
        <taxon>Spermatophyta</taxon>
        <taxon>Magnoliopsida</taxon>
        <taxon>eudicotyledons</taxon>
        <taxon>Gunneridae</taxon>
        <taxon>Pentapetalae</taxon>
        <taxon>rosids</taxon>
        <taxon>fabids</taxon>
        <taxon>Malpighiales</taxon>
        <taxon>Passifloraceae</taxon>
        <taxon>Turnera</taxon>
    </lineage>
</organism>
<name>A0A9Q0FE19_9ROSI</name>
<feature type="compositionally biased region" description="Basic and acidic residues" evidence="1">
    <location>
        <begin position="178"/>
        <end position="188"/>
    </location>
</feature>
<dbReference type="EMBL" id="JAKUCV010005809">
    <property type="protein sequence ID" value="KAJ4829758.1"/>
    <property type="molecule type" value="Genomic_DNA"/>
</dbReference>
<sequence length="345" mass="35172">MVAEVMASRAVGGGHSGVAAKKKDLEKTTYPTRRRRHRFKGTGAHGGANRGARGEIGERKGVTACAGLGGDDPGGAALVHRGEEGCSDGSGRQQGRRDGGGGATTRLLVKTIPGGGEERISESAAAVQVRRGRRLSRRLCSRGGGEIEEGGDGFNGVEVEEDKGARGREVGAVAGGGDRGKKSREAGKKRGTGAHGGANRGARGEIGERKGATACAGLGGDDPGGAALVHRGEEGCSDGSGRQQGRRDGGGGATTRLLVKTIPGGGEERISESAAAVQVRRGRRLSRRLCSRGGGEIEEGGDGFNGVEVEEDKGARGREVGAVAGGGDRGKKSREAGKKRVWRRD</sequence>
<evidence type="ECO:0000256" key="1">
    <source>
        <dbReference type="SAM" id="MobiDB-lite"/>
    </source>
</evidence>
<dbReference type="AlphaFoldDB" id="A0A9Q0FE19"/>
<accession>A0A9Q0FE19</accession>
<proteinExistence type="predicted"/>
<feature type="region of interest" description="Disordered" evidence="1">
    <location>
        <begin position="1"/>
        <end position="55"/>
    </location>
</feature>
<reference evidence="2" key="2">
    <citation type="journal article" date="2023" name="Plants (Basel)">
        <title>Annotation of the Turnera subulata (Passifloraceae) Draft Genome Reveals the S-Locus Evolved after the Divergence of Turneroideae from Passifloroideae in a Stepwise Manner.</title>
        <authorList>
            <person name="Henning P.M."/>
            <person name="Roalson E.H."/>
            <person name="Mir W."/>
            <person name="McCubbin A.G."/>
            <person name="Shore J.S."/>
        </authorList>
    </citation>
    <scope>NUCLEOTIDE SEQUENCE</scope>
    <source>
        <strain evidence="2">F60SS</strain>
    </source>
</reference>
<feature type="compositionally biased region" description="Basic and acidic residues" evidence="1">
    <location>
        <begin position="202"/>
        <end position="211"/>
    </location>
</feature>
<reference evidence="2" key="1">
    <citation type="submission" date="2022-02" db="EMBL/GenBank/DDBJ databases">
        <authorList>
            <person name="Henning P.M."/>
            <person name="McCubbin A.G."/>
            <person name="Shore J.S."/>
        </authorList>
    </citation>
    <scope>NUCLEOTIDE SEQUENCE</scope>
    <source>
        <strain evidence="2">F60SS</strain>
        <tissue evidence="2">Leaves</tissue>
    </source>
</reference>
<feature type="region of interest" description="Disordered" evidence="1">
    <location>
        <begin position="292"/>
        <end position="345"/>
    </location>
</feature>
<keyword evidence="3" id="KW-1185">Reference proteome</keyword>
<feature type="region of interest" description="Disordered" evidence="1">
    <location>
        <begin position="161"/>
        <end position="256"/>
    </location>
</feature>
<feature type="compositionally biased region" description="Basic and acidic residues" evidence="1">
    <location>
        <begin position="328"/>
        <end position="345"/>
    </location>
</feature>
<evidence type="ECO:0000313" key="2">
    <source>
        <dbReference type="EMBL" id="KAJ4829758.1"/>
    </source>
</evidence>
<comment type="caution">
    <text evidence="2">The sequence shown here is derived from an EMBL/GenBank/DDBJ whole genome shotgun (WGS) entry which is preliminary data.</text>
</comment>
<feature type="region of interest" description="Disordered" evidence="1">
    <location>
        <begin position="83"/>
        <end position="106"/>
    </location>
</feature>
<protein>
    <submittedName>
        <fullName evidence="2">Uncharacterized protein</fullName>
    </submittedName>
</protein>
<evidence type="ECO:0000313" key="3">
    <source>
        <dbReference type="Proteomes" id="UP001141552"/>
    </source>
</evidence>
<gene>
    <name evidence="2" type="ORF">Tsubulata_027861</name>
</gene>